<dbReference type="InterPro" id="IPR036116">
    <property type="entry name" value="FN3_sf"/>
</dbReference>
<proteinExistence type="predicted"/>
<evidence type="ECO:0000256" key="7">
    <source>
        <dbReference type="ARBA" id="ARBA00023180"/>
    </source>
</evidence>
<evidence type="ECO:0000256" key="2">
    <source>
        <dbReference type="ARBA" id="ARBA00022692"/>
    </source>
</evidence>
<dbReference type="PANTHER" id="PTHR23037">
    <property type="entry name" value="CYTOKINE RECEPTOR"/>
    <property type="match status" value="1"/>
</dbReference>
<dbReference type="Proteomes" id="UP000580171">
    <property type="component" value="Unassembled WGS sequence"/>
</dbReference>
<dbReference type="SUPFAM" id="SSF49265">
    <property type="entry name" value="Fibronectin type III"/>
    <property type="match status" value="1"/>
</dbReference>
<reference evidence="9 10" key="1">
    <citation type="submission" date="2019-09" db="EMBL/GenBank/DDBJ databases">
        <title>Bird 10,000 Genomes (B10K) Project - Family phase.</title>
        <authorList>
            <person name="Zhang G."/>
        </authorList>
    </citation>
    <scope>NUCLEOTIDE SEQUENCE [LARGE SCALE GENOMIC DNA]</scope>
    <source>
        <strain evidence="9">B10K-DU-012-58</strain>
        <tissue evidence="9">Muscle</tissue>
    </source>
</reference>
<dbReference type="InterPro" id="IPR013783">
    <property type="entry name" value="Ig-like_fold"/>
</dbReference>
<keyword evidence="7" id="KW-0325">Glycoprotein</keyword>
<keyword evidence="10" id="KW-1185">Reference proteome</keyword>
<evidence type="ECO:0000256" key="4">
    <source>
        <dbReference type="ARBA" id="ARBA00022989"/>
    </source>
</evidence>
<organism evidence="9 10">
    <name type="scientific">Pandion haliaetus</name>
    <name type="common">Osprey</name>
    <name type="synonym">Falco haliaetus</name>
    <dbReference type="NCBI Taxonomy" id="56262"/>
    <lineage>
        <taxon>Eukaryota</taxon>
        <taxon>Metazoa</taxon>
        <taxon>Chordata</taxon>
        <taxon>Craniata</taxon>
        <taxon>Vertebrata</taxon>
        <taxon>Euteleostomi</taxon>
        <taxon>Archelosauria</taxon>
        <taxon>Archosauria</taxon>
        <taxon>Dinosauria</taxon>
        <taxon>Saurischia</taxon>
        <taxon>Theropoda</taxon>
        <taxon>Coelurosauria</taxon>
        <taxon>Aves</taxon>
        <taxon>Neognathae</taxon>
        <taxon>Neoaves</taxon>
        <taxon>Telluraves</taxon>
        <taxon>Accipitrimorphae</taxon>
        <taxon>Accipitriformes</taxon>
        <taxon>Pandionidae</taxon>
        <taxon>Pandion</taxon>
    </lineage>
</organism>
<dbReference type="GO" id="GO:0004896">
    <property type="term" value="F:cytokine receptor activity"/>
    <property type="evidence" value="ECO:0007669"/>
    <property type="project" value="TreeGrafter"/>
</dbReference>
<dbReference type="OrthoDB" id="9835959at2759"/>
<evidence type="ECO:0000313" key="10">
    <source>
        <dbReference type="Proteomes" id="UP000580171"/>
    </source>
</evidence>
<comment type="subcellular location">
    <subcellularLocation>
        <location evidence="1">Membrane</location>
        <topology evidence="1">Single-pass type I membrane protein</topology>
    </subcellularLocation>
</comment>
<keyword evidence="3" id="KW-0732">Signal</keyword>
<name>A0A7L2WIV2_PANHA</name>
<keyword evidence="6" id="KW-0675">Receptor</keyword>
<sequence length="121" mass="14093">SLIQFYDEYIQLYKIEKLMPPSNITVNCDEIKNYCIIQWQQPQISHSNKDKCFKYEINMKYKVRGISSPTFTINTYEGGNSHTFQRSNTRKKYLLKMRAAGSACFVSAAWGEWSAPVEFGK</sequence>
<feature type="non-terminal residue" evidence="9">
    <location>
        <position position="1"/>
    </location>
</feature>
<evidence type="ECO:0000313" key="9">
    <source>
        <dbReference type="EMBL" id="NXS70224.1"/>
    </source>
</evidence>
<evidence type="ECO:0000256" key="1">
    <source>
        <dbReference type="ARBA" id="ARBA00004479"/>
    </source>
</evidence>
<evidence type="ECO:0000256" key="5">
    <source>
        <dbReference type="ARBA" id="ARBA00023136"/>
    </source>
</evidence>
<dbReference type="GO" id="GO:0009897">
    <property type="term" value="C:external side of plasma membrane"/>
    <property type="evidence" value="ECO:0007669"/>
    <property type="project" value="TreeGrafter"/>
</dbReference>
<dbReference type="EMBL" id="VYZV01020775">
    <property type="protein sequence ID" value="NXS70224.1"/>
    <property type="molecule type" value="Genomic_DNA"/>
</dbReference>
<comment type="caution">
    <text evidence="9">The sequence shown here is derived from an EMBL/GenBank/DDBJ whole genome shotgun (WGS) entry which is preliminary data.</text>
</comment>
<dbReference type="AlphaFoldDB" id="A0A7L2WIV2"/>
<accession>A0A7L2WIV2</accession>
<keyword evidence="4" id="KW-1133">Transmembrane helix</keyword>
<evidence type="ECO:0000256" key="6">
    <source>
        <dbReference type="ARBA" id="ARBA00023170"/>
    </source>
</evidence>
<dbReference type="Gene3D" id="2.60.40.10">
    <property type="entry name" value="Immunoglobulins"/>
    <property type="match status" value="1"/>
</dbReference>
<dbReference type="InterPro" id="IPR003961">
    <property type="entry name" value="FN3_dom"/>
</dbReference>
<protein>
    <submittedName>
        <fullName evidence="9">CSF2R factor</fullName>
    </submittedName>
</protein>
<keyword evidence="5" id="KW-0472">Membrane</keyword>
<keyword evidence="2" id="KW-0812">Transmembrane</keyword>
<evidence type="ECO:0000259" key="8">
    <source>
        <dbReference type="PROSITE" id="PS50853"/>
    </source>
</evidence>
<gene>
    <name evidence="9" type="primary">Csf2ra_0</name>
    <name evidence="9" type="ORF">PANHAL_R10937</name>
</gene>
<dbReference type="PANTHER" id="PTHR23037:SF46">
    <property type="entry name" value="INTERLEUKIN 5 RECEPTOR SUBUNIT ALPHA"/>
    <property type="match status" value="1"/>
</dbReference>
<dbReference type="PROSITE" id="PS50853">
    <property type="entry name" value="FN3"/>
    <property type="match status" value="1"/>
</dbReference>
<feature type="non-terminal residue" evidence="9">
    <location>
        <position position="121"/>
    </location>
</feature>
<evidence type="ECO:0000256" key="3">
    <source>
        <dbReference type="ARBA" id="ARBA00022729"/>
    </source>
</evidence>
<feature type="domain" description="Fibronectin type-III" evidence="8">
    <location>
        <begin position="20"/>
        <end position="121"/>
    </location>
</feature>